<evidence type="ECO:0000256" key="3">
    <source>
        <dbReference type="ARBA" id="ARBA00022723"/>
    </source>
</evidence>
<dbReference type="Gene3D" id="1.10.760.10">
    <property type="entry name" value="Cytochrome c-like domain"/>
    <property type="match status" value="1"/>
</dbReference>
<keyword evidence="5 6" id="KW-0408">Iron</keyword>
<feature type="region of interest" description="Disordered" evidence="7">
    <location>
        <begin position="170"/>
        <end position="189"/>
    </location>
</feature>
<keyword evidence="11" id="KW-1185">Reference proteome</keyword>
<dbReference type="Proteomes" id="UP000737171">
    <property type="component" value="Unassembled WGS sequence"/>
</dbReference>
<feature type="region of interest" description="Disordered" evidence="7">
    <location>
        <begin position="1"/>
        <end position="22"/>
    </location>
</feature>
<dbReference type="Pfam" id="PF13442">
    <property type="entry name" value="Cytochrome_CBB3"/>
    <property type="match status" value="1"/>
</dbReference>
<protein>
    <submittedName>
        <fullName evidence="10">Cytochrome c5 family protein</fullName>
    </submittedName>
</protein>
<comment type="caution">
    <text evidence="10">The sequence shown here is derived from an EMBL/GenBank/DDBJ whole genome shotgun (WGS) entry which is preliminary data.</text>
</comment>
<evidence type="ECO:0000256" key="1">
    <source>
        <dbReference type="ARBA" id="ARBA00022448"/>
    </source>
</evidence>
<keyword evidence="8" id="KW-0472">Membrane</keyword>
<evidence type="ECO:0000259" key="9">
    <source>
        <dbReference type="PROSITE" id="PS51007"/>
    </source>
</evidence>
<keyword evidence="4" id="KW-0249">Electron transport</keyword>
<evidence type="ECO:0000256" key="4">
    <source>
        <dbReference type="ARBA" id="ARBA00022982"/>
    </source>
</evidence>
<dbReference type="PANTHER" id="PTHR40942">
    <property type="match status" value="1"/>
</dbReference>
<feature type="transmembrane region" description="Helical" evidence="8">
    <location>
        <begin position="29"/>
        <end position="54"/>
    </location>
</feature>
<dbReference type="RefSeq" id="WP_173126621.1">
    <property type="nucleotide sequence ID" value="NZ_JABRWJ010000006.1"/>
</dbReference>
<gene>
    <name evidence="10" type="ORF">HLB44_21315</name>
</gene>
<dbReference type="SUPFAM" id="SSF46626">
    <property type="entry name" value="Cytochrome c"/>
    <property type="match status" value="1"/>
</dbReference>
<keyword evidence="8" id="KW-1133">Transmembrane helix</keyword>
<evidence type="ECO:0000313" key="11">
    <source>
        <dbReference type="Proteomes" id="UP000737171"/>
    </source>
</evidence>
<dbReference type="EMBL" id="JABRWJ010000006">
    <property type="protein sequence ID" value="NRF69547.1"/>
    <property type="molecule type" value="Genomic_DNA"/>
</dbReference>
<keyword evidence="1" id="KW-0813">Transport</keyword>
<organism evidence="10 11">
    <name type="scientific">Pseudaquabacterium terrae</name>
    <dbReference type="NCBI Taxonomy" id="2732868"/>
    <lineage>
        <taxon>Bacteria</taxon>
        <taxon>Pseudomonadati</taxon>
        <taxon>Pseudomonadota</taxon>
        <taxon>Betaproteobacteria</taxon>
        <taxon>Burkholderiales</taxon>
        <taxon>Sphaerotilaceae</taxon>
        <taxon>Pseudaquabacterium</taxon>
    </lineage>
</organism>
<evidence type="ECO:0000256" key="5">
    <source>
        <dbReference type="ARBA" id="ARBA00023004"/>
    </source>
</evidence>
<accession>A0ABX2ELU6</accession>
<sequence length="189" mass="19170">MSDAQHSKHQDHAAHDAPHEGPIKTPKQLIVTIVASFVVPVVVIIMLTNFVAFGTKSGAGSDGMSAEAVARRIRPVGSVEVKDVNDPAALKNGDQVFQAQCASCHATGALNAPKLADAAAWGPRLKAGYAGLLQAALKGKGSMPPQGGGEFNDVEIGRAVVYMANQSGASLAEPQPPAAAASVAAGASK</sequence>
<evidence type="ECO:0000256" key="2">
    <source>
        <dbReference type="ARBA" id="ARBA00022617"/>
    </source>
</evidence>
<feature type="domain" description="Cytochrome c" evidence="9">
    <location>
        <begin position="88"/>
        <end position="167"/>
    </location>
</feature>
<evidence type="ECO:0000256" key="7">
    <source>
        <dbReference type="SAM" id="MobiDB-lite"/>
    </source>
</evidence>
<dbReference type="InterPro" id="IPR036909">
    <property type="entry name" value="Cyt_c-like_dom_sf"/>
</dbReference>
<evidence type="ECO:0000256" key="8">
    <source>
        <dbReference type="SAM" id="Phobius"/>
    </source>
</evidence>
<dbReference type="PROSITE" id="PS51007">
    <property type="entry name" value="CYTC"/>
    <property type="match status" value="1"/>
</dbReference>
<name>A0ABX2ELU6_9BURK</name>
<keyword evidence="3 6" id="KW-0479">Metal-binding</keyword>
<dbReference type="InterPro" id="IPR002323">
    <property type="entry name" value="Cyt_CIE"/>
</dbReference>
<keyword evidence="8" id="KW-0812">Transmembrane</keyword>
<evidence type="ECO:0000256" key="6">
    <source>
        <dbReference type="PROSITE-ProRule" id="PRU00433"/>
    </source>
</evidence>
<proteinExistence type="predicted"/>
<keyword evidence="2 6" id="KW-0349">Heme</keyword>
<reference evidence="10 11" key="1">
    <citation type="submission" date="2020-05" db="EMBL/GenBank/DDBJ databases">
        <title>Aquincola sp. isolate from soil.</title>
        <authorList>
            <person name="Han J."/>
            <person name="Kim D.-U."/>
        </authorList>
    </citation>
    <scope>NUCLEOTIDE SEQUENCE [LARGE SCALE GENOMIC DNA]</scope>
    <source>
        <strain evidence="10 11">S2</strain>
    </source>
</reference>
<dbReference type="InterPro" id="IPR009056">
    <property type="entry name" value="Cyt_c-like_dom"/>
</dbReference>
<dbReference type="PANTHER" id="PTHR40942:SF4">
    <property type="entry name" value="CYTOCHROME C5"/>
    <property type="match status" value="1"/>
</dbReference>
<dbReference type="PRINTS" id="PR00607">
    <property type="entry name" value="CYTCHROMECIE"/>
</dbReference>
<evidence type="ECO:0000313" key="10">
    <source>
        <dbReference type="EMBL" id="NRF69547.1"/>
    </source>
</evidence>